<dbReference type="GeneID" id="25913662"/>
<evidence type="ECO:0000259" key="6">
    <source>
        <dbReference type="PROSITE" id="PS51471"/>
    </source>
</evidence>
<keyword evidence="8" id="KW-1185">Reference proteome</keyword>
<dbReference type="InterPro" id="IPR044861">
    <property type="entry name" value="IPNS-like_FE2OG_OXY"/>
</dbReference>
<evidence type="ECO:0000256" key="4">
    <source>
        <dbReference type="ARBA" id="ARBA00023004"/>
    </source>
</evidence>
<dbReference type="SUPFAM" id="SSF51197">
    <property type="entry name" value="Clavaminate synthase-like"/>
    <property type="match status" value="1"/>
</dbReference>
<dbReference type="GO" id="GO:0016491">
    <property type="term" value="F:oxidoreductase activity"/>
    <property type="evidence" value="ECO:0007669"/>
    <property type="project" value="UniProtKB-KW"/>
</dbReference>
<evidence type="ECO:0000256" key="1">
    <source>
        <dbReference type="ARBA" id="ARBA00008056"/>
    </source>
</evidence>
<feature type="non-terminal residue" evidence="7">
    <location>
        <position position="304"/>
    </location>
</feature>
<dbReference type="STRING" id="667725.A0A0L0FBZ6"/>
<dbReference type="eggNOG" id="KOG0143">
    <property type="taxonomic scope" value="Eukaryota"/>
</dbReference>
<evidence type="ECO:0000313" key="7">
    <source>
        <dbReference type="EMBL" id="KNC74292.1"/>
    </source>
</evidence>
<dbReference type="Gene3D" id="2.60.120.330">
    <property type="entry name" value="B-lactam Antibiotic, Isopenicillin N Synthase, Chain"/>
    <property type="match status" value="1"/>
</dbReference>
<sequence length="304" mass="34813">MLRSILSRSCTSRLSVLSFARSYSSNMATQGKIIPVVDLGGLFDHSKQQDVERTKVISQLKKASKEVGFFYLINHGVSPDLMQSTFKSMRAFMDQPEEIKMKVHVNHNEGLRGYSAEFEQGNYGVDVTDIRNQLTKETTSEAEDEPMDFKQTYHYGRELPKTHKHYNVTLFAPNVYPDTPAQFSEDIKTYWGAMDTLSDTLFEVFAEALNLPRDYFEDKVDEGMDSMNMNYYLPFADRPQNQMGIGAHTDYECFTLLAQDGPTALQIFSPEKQEWVYVPEVRNAIVVNIGDMMARWSNDEFTST</sequence>
<accession>A0A0L0FBZ6</accession>
<dbReference type="InterPro" id="IPR005123">
    <property type="entry name" value="Oxoglu/Fe-dep_dioxygenase_dom"/>
</dbReference>
<dbReference type="InterPro" id="IPR026992">
    <property type="entry name" value="DIOX_N"/>
</dbReference>
<evidence type="ECO:0000256" key="2">
    <source>
        <dbReference type="ARBA" id="ARBA00022723"/>
    </source>
</evidence>
<dbReference type="PANTHER" id="PTHR10209:SF885">
    <property type="entry name" value="2OG-FE(II) OXYGENASE FAMILY, PUTATIVE (AFU_ORTHOLOGUE AFUA_2G00750)-RELATED"/>
    <property type="match status" value="1"/>
</dbReference>
<reference evidence="7 8" key="1">
    <citation type="submission" date="2011-02" db="EMBL/GenBank/DDBJ databases">
        <title>The Genome Sequence of Sphaeroforma arctica JP610.</title>
        <authorList>
            <consortium name="The Broad Institute Genome Sequencing Platform"/>
            <person name="Russ C."/>
            <person name="Cuomo C."/>
            <person name="Young S.K."/>
            <person name="Zeng Q."/>
            <person name="Gargeya S."/>
            <person name="Alvarado L."/>
            <person name="Berlin A."/>
            <person name="Chapman S.B."/>
            <person name="Chen Z."/>
            <person name="Freedman E."/>
            <person name="Gellesch M."/>
            <person name="Goldberg J."/>
            <person name="Griggs A."/>
            <person name="Gujja S."/>
            <person name="Heilman E."/>
            <person name="Heiman D."/>
            <person name="Howarth C."/>
            <person name="Mehta T."/>
            <person name="Neiman D."/>
            <person name="Pearson M."/>
            <person name="Roberts A."/>
            <person name="Saif S."/>
            <person name="Shea T."/>
            <person name="Shenoy N."/>
            <person name="Sisk P."/>
            <person name="Stolte C."/>
            <person name="Sykes S."/>
            <person name="White J."/>
            <person name="Yandava C."/>
            <person name="Burger G."/>
            <person name="Gray M.W."/>
            <person name="Holland P.W.H."/>
            <person name="King N."/>
            <person name="Lang F.B.F."/>
            <person name="Roger A.J."/>
            <person name="Ruiz-Trillo I."/>
            <person name="Haas B."/>
            <person name="Nusbaum C."/>
            <person name="Birren B."/>
        </authorList>
    </citation>
    <scope>NUCLEOTIDE SEQUENCE [LARGE SCALE GENOMIC DNA]</scope>
    <source>
        <strain evidence="7 8">JP610</strain>
    </source>
</reference>
<dbReference type="PROSITE" id="PS51471">
    <property type="entry name" value="FE2OG_OXY"/>
    <property type="match status" value="1"/>
</dbReference>
<dbReference type="EMBL" id="KQ244552">
    <property type="protein sequence ID" value="KNC74292.1"/>
    <property type="molecule type" value="Genomic_DNA"/>
</dbReference>
<evidence type="ECO:0000313" key="8">
    <source>
        <dbReference type="Proteomes" id="UP000054560"/>
    </source>
</evidence>
<keyword evidence="3 5" id="KW-0560">Oxidoreductase</keyword>
<name>A0A0L0FBZ6_9EUKA</name>
<dbReference type="Pfam" id="PF14226">
    <property type="entry name" value="DIOX_N"/>
    <property type="match status" value="1"/>
</dbReference>
<gene>
    <name evidence="7" type="ORF">SARC_13158</name>
</gene>
<dbReference type="OrthoDB" id="288590at2759"/>
<proteinExistence type="inferred from homology"/>
<dbReference type="Pfam" id="PF03171">
    <property type="entry name" value="2OG-FeII_Oxy"/>
    <property type="match status" value="1"/>
</dbReference>
<organism evidence="7 8">
    <name type="scientific">Sphaeroforma arctica JP610</name>
    <dbReference type="NCBI Taxonomy" id="667725"/>
    <lineage>
        <taxon>Eukaryota</taxon>
        <taxon>Ichthyosporea</taxon>
        <taxon>Ichthyophonida</taxon>
        <taxon>Sphaeroforma</taxon>
    </lineage>
</organism>
<dbReference type="PRINTS" id="PR00682">
    <property type="entry name" value="IPNSYNTHASE"/>
</dbReference>
<comment type="similarity">
    <text evidence="1 5">Belongs to the iron/ascorbate-dependent oxidoreductase family.</text>
</comment>
<feature type="domain" description="Fe2OG dioxygenase" evidence="6">
    <location>
        <begin position="223"/>
        <end position="304"/>
    </location>
</feature>
<dbReference type="AlphaFoldDB" id="A0A0L0FBZ6"/>
<dbReference type="Proteomes" id="UP000054560">
    <property type="component" value="Unassembled WGS sequence"/>
</dbReference>
<dbReference type="PANTHER" id="PTHR10209">
    <property type="entry name" value="OXIDOREDUCTASE, 2OG-FE II OXYGENASE FAMILY PROTEIN"/>
    <property type="match status" value="1"/>
</dbReference>
<evidence type="ECO:0000256" key="5">
    <source>
        <dbReference type="RuleBase" id="RU003682"/>
    </source>
</evidence>
<dbReference type="RefSeq" id="XP_014148194.1">
    <property type="nucleotide sequence ID" value="XM_014292719.1"/>
</dbReference>
<evidence type="ECO:0000256" key="3">
    <source>
        <dbReference type="ARBA" id="ARBA00023002"/>
    </source>
</evidence>
<dbReference type="InterPro" id="IPR027443">
    <property type="entry name" value="IPNS-like_sf"/>
</dbReference>
<keyword evidence="2 5" id="KW-0479">Metal-binding</keyword>
<protein>
    <recommendedName>
        <fullName evidence="6">Fe2OG dioxygenase domain-containing protein</fullName>
    </recommendedName>
</protein>
<dbReference type="GO" id="GO:0046872">
    <property type="term" value="F:metal ion binding"/>
    <property type="evidence" value="ECO:0007669"/>
    <property type="project" value="UniProtKB-KW"/>
</dbReference>
<keyword evidence="4 5" id="KW-0408">Iron</keyword>